<dbReference type="FunCoup" id="A0A420XSZ6">
    <property type="interactions" value="1"/>
</dbReference>
<keyword evidence="3" id="KW-0804">Transcription</keyword>
<dbReference type="InterPro" id="IPR009057">
    <property type="entry name" value="Homeodomain-like_sf"/>
</dbReference>
<accession>A0A420XSZ6</accession>
<feature type="DNA-binding region" description="H-T-H motif" evidence="4">
    <location>
        <begin position="37"/>
        <end position="56"/>
    </location>
</feature>
<dbReference type="InParanoid" id="A0A420XSZ6"/>
<dbReference type="InterPro" id="IPR001647">
    <property type="entry name" value="HTH_TetR"/>
</dbReference>
<dbReference type="PANTHER" id="PTHR30055">
    <property type="entry name" value="HTH-TYPE TRANSCRIPTIONAL REGULATOR RUTR"/>
    <property type="match status" value="1"/>
</dbReference>
<evidence type="ECO:0000256" key="4">
    <source>
        <dbReference type="PROSITE-ProRule" id="PRU00335"/>
    </source>
</evidence>
<evidence type="ECO:0000313" key="7">
    <source>
        <dbReference type="Proteomes" id="UP000281955"/>
    </source>
</evidence>
<dbReference type="PANTHER" id="PTHR30055:SF240">
    <property type="entry name" value="HTH-TYPE TRANSCRIPTIONAL REGULATOR ACRR"/>
    <property type="match status" value="1"/>
</dbReference>
<dbReference type="GO" id="GO:0003700">
    <property type="term" value="F:DNA-binding transcription factor activity"/>
    <property type="evidence" value="ECO:0007669"/>
    <property type="project" value="TreeGrafter"/>
</dbReference>
<evidence type="ECO:0000256" key="3">
    <source>
        <dbReference type="ARBA" id="ARBA00023163"/>
    </source>
</evidence>
<name>A0A420XSZ6_9ACTN</name>
<dbReference type="Proteomes" id="UP000281955">
    <property type="component" value="Unassembled WGS sequence"/>
</dbReference>
<dbReference type="SUPFAM" id="SSF46689">
    <property type="entry name" value="Homeodomain-like"/>
    <property type="match status" value="1"/>
</dbReference>
<evidence type="ECO:0000256" key="1">
    <source>
        <dbReference type="ARBA" id="ARBA00023015"/>
    </source>
</evidence>
<dbReference type="RefSeq" id="WP_121191725.1">
    <property type="nucleotide sequence ID" value="NZ_RBWV01000009.1"/>
</dbReference>
<keyword evidence="1" id="KW-0805">Transcription regulation</keyword>
<proteinExistence type="predicted"/>
<organism evidence="6 7">
    <name type="scientific">Motilibacter peucedani</name>
    <dbReference type="NCBI Taxonomy" id="598650"/>
    <lineage>
        <taxon>Bacteria</taxon>
        <taxon>Bacillati</taxon>
        <taxon>Actinomycetota</taxon>
        <taxon>Actinomycetes</taxon>
        <taxon>Motilibacterales</taxon>
        <taxon>Motilibacteraceae</taxon>
        <taxon>Motilibacter</taxon>
    </lineage>
</organism>
<dbReference type="InterPro" id="IPR036271">
    <property type="entry name" value="Tet_transcr_reg_TetR-rel_C_sf"/>
</dbReference>
<dbReference type="GO" id="GO:0000976">
    <property type="term" value="F:transcription cis-regulatory region binding"/>
    <property type="evidence" value="ECO:0007669"/>
    <property type="project" value="TreeGrafter"/>
</dbReference>
<dbReference type="PRINTS" id="PR00455">
    <property type="entry name" value="HTHTETR"/>
</dbReference>
<dbReference type="Pfam" id="PF00440">
    <property type="entry name" value="TetR_N"/>
    <property type="match status" value="1"/>
</dbReference>
<dbReference type="SUPFAM" id="SSF48498">
    <property type="entry name" value="Tetracyclin repressor-like, C-terminal domain"/>
    <property type="match status" value="1"/>
</dbReference>
<dbReference type="AlphaFoldDB" id="A0A420XSZ6"/>
<dbReference type="EMBL" id="RBWV01000009">
    <property type="protein sequence ID" value="RKS79962.1"/>
    <property type="molecule type" value="Genomic_DNA"/>
</dbReference>
<feature type="domain" description="HTH tetR-type" evidence="5">
    <location>
        <begin position="14"/>
        <end position="74"/>
    </location>
</feature>
<dbReference type="PROSITE" id="PS50977">
    <property type="entry name" value="HTH_TETR_2"/>
    <property type="match status" value="1"/>
</dbReference>
<evidence type="ECO:0000259" key="5">
    <source>
        <dbReference type="PROSITE" id="PS50977"/>
    </source>
</evidence>
<gene>
    <name evidence="6" type="ORF">CLV35_0379</name>
</gene>
<dbReference type="Gene3D" id="1.10.357.10">
    <property type="entry name" value="Tetracycline Repressor, domain 2"/>
    <property type="match status" value="1"/>
</dbReference>
<dbReference type="InterPro" id="IPR050109">
    <property type="entry name" value="HTH-type_TetR-like_transc_reg"/>
</dbReference>
<dbReference type="OrthoDB" id="7505659at2"/>
<sequence length="200" mass="21859">MSEAAPRRRRLEPEDRRAEIVEAATRLIADRGFRGVTLQAVADACGMTAAGVLHHMGTKDGILVAVLEHRDAVDALAARERAAGETDPRGFLDAVMLRNSSQPEIVRLYSVLAAEALTESHPAHAYFQKRYAVSRADIERYLTGRVEDPAAAAVHVLAVMDGLQLQWLRDPDGFDLLHHWAVLADAVLGPRRAASRSPRG</sequence>
<reference evidence="6 7" key="1">
    <citation type="submission" date="2018-10" db="EMBL/GenBank/DDBJ databases">
        <title>Genomic Encyclopedia of Archaeal and Bacterial Type Strains, Phase II (KMG-II): from individual species to whole genera.</title>
        <authorList>
            <person name="Goeker M."/>
        </authorList>
    </citation>
    <scope>NUCLEOTIDE SEQUENCE [LARGE SCALE GENOMIC DNA]</scope>
    <source>
        <strain evidence="6 7">RP-AC37</strain>
    </source>
</reference>
<comment type="caution">
    <text evidence="6">The sequence shown here is derived from an EMBL/GenBank/DDBJ whole genome shotgun (WGS) entry which is preliminary data.</text>
</comment>
<keyword evidence="2 4" id="KW-0238">DNA-binding</keyword>
<protein>
    <submittedName>
        <fullName evidence="6">AcrR family transcriptional regulator</fullName>
    </submittedName>
</protein>
<keyword evidence="7" id="KW-1185">Reference proteome</keyword>
<evidence type="ECO:0000256" key="2">
    <source>
        <dbReference type="ARBA" id="ARBA00023125"/>
    </source>
</evidence>
<evidence type="ECO:0000313" key="6">
    <source>
        <dbReference type="EMBL" id="RKS79962.1"/>
    </source>
</evidence>